<keyword evidence="3" id="KW-1185">Reference proteome</keyword>
<feature type="region of interest" description="Disordered" evidence="1">
    <location>
        <begin position="81"/>
        <end position="122"/>
    </location>
</feature>
<dbReference type="AlphaFoldDB" id="A0A4Z2IUC2"/>
<dbReference type="Proteomes" id="UP000314294">
    <property type="component" value="Unassembled WGS sequence"/>
</dbReference>
<protein>
    <submittedName>
        <fullName evidence="2">Uncharacterized protein</fullName>
    </submittedName>
</protein>
<comment type="caution">
    <text evidence="2">The sequence shown here is derived from an EMBL/GenBank/DDBJ whole genome shotgun (WGS) entry which is preliminary data.</text>
</comment>
<sequence>MDREEAEHSASVWYLGEVVEGLVQVGVHASRRFIGDLDGVLQDALRDDVALRGGGGLCTYKHPEVFVASLCVLFQKLLQRTQPASHQVDVLQETGSANKGRTSVKEPPAVRSRQTQEHSEPR</sequence>
<gene>
    <name evidence="2" type="ORF">EYF80_008055</name>
</gene>
<name>A0A4Z2IUC2_9TELE</name>
<accession>A0A4Z2IUC2</accession>
<evidence type="ECO:0000313" key="3">
    <source>
        <dbReference type="Proteomes" id="UP000314294"/>
    </source>
</evidence>
<proteinExistence type="predicted"/>
<evidence type="ECO:0000256" key="1">
    <source>
        <dbReference type="SAM" id="MobiDB-lite"/>
    </source>
</evidence>
<evidence type="ECO:0000313" key="2">
    <source>
        <dbReference type="EMBL" id="TNN81609.1"/>
    </source>
</evidence>
<dbReference type="EMBL" id="SRLO01000045">
    <property type="protein sequence ID" value="TNN81609.1"/>
    <property type="molecule type" value="Genomic_DNA"/>
</dbReference>
<reference evidence="2 3" key="1">
    <citation type="submission" date="2019-03" db="EMBL/GenBank/DDBJ databases">
        <title>First draft genome of Liparis tanakae, snailfish: a comprehensive survey of snailfish specific genes.</title>
        <authorList>
            <person name="Kim W."/>
            <person name="Song I."/>
            <person name="Jeong J.-H."/>
            <person name="Kim D."/>
            <person name="Kim S."/>
            <person name="Ryu S."/>
            <person name="Song J.Y."/>
            <person name="Lee S.K."/>
        </authorList>
    </citation>
    <scope>NUCLEOTIDE SEQUENCE [LARGE SCALE GENOMIC DNA]</scope>
    <source>
        <tissue evidence="2">Muscle</tissue>
    </source>
</reference>
<organism evidence="2 3">
    <name type="scientific">Liparis tanakae</name>
    <name type="common">Tanaka's snailfish</name>
    <dbReference type="NCBI Taxonomy" id="230148"/>
    <lineage>
        <taxon>Eukaryota</taxon>
        <taxon>Metazoa</taxon>
        <taxon>Chordata</taxon>
        <taxon>Craniata</taxon>
        <taxon>Vertebrata</taxon>
        <taxon>Euteleostomi</taxon>
        <taxon>Actinopterygii</taxon>
        <taxon>Neopterygii</taxon>
        <taxon>Teleostei</taxon>
        <taxon>Neoteleostei</taxon>
        <taxon>Acanthomorphata</taxon>
        <taxon>Eupercaria</taxon>
        <taxon>Perciformes</taxon>
        <taxon>Cottioidei</taxon>
        <taxon>Cottales</taxon>
        <taxon>Liparidae</taxon>
        <taxon>Liparis</taxon>
    </lineage>
</organism>